<reference evidence="1" key="1">
    <citation type="submission" date="2023-04" db="EMBL/GenBank/DDBJ databases">
        <title>A chromosome-level genome assembly of the parasitoid wasp Eretmocerus hayati.</title>
        <authorList>
            <person name="Zhong Y."/>
            <person name="Liu S."/>
            <person name="Liu Y."/>
        </authorList>
    </citation>
    <scope>NUCLEOTIDE SEQUENCE</scope>
    <source>
        <strain evidence="1">ZJU_SS_LIU_2023</strain>
    </source>
</reference>
<accession>A0ACC2N5Q8</accession>
<dbReference type="EMBL" id="CM056744">
    <property type="protein sequence ID" value="KAJ8666389.1"/>
    <property type="molecule type" value="Genomic_DNA"/>
</dbReference>
<evidence type="ECO:0000313" key="2">
    <source>
        <dbReference type="Proteomes" id="UP001239111"/>
    </source>
</evidence>
<proteinExistence type="predicted"/>
<name>A0ACC2N5Q8_9HYME</name>
<dbReference type="Proteomes" id="UP001239111">
    <property type="component" value="Chromosome 4"/>
</dbReference>
<keyword evidence="2" id="KW-1185">Reference proteome</keyword>
<protein>
    <submittedName>
        <fullName evidence="1">Uncharacterized protein</fullName>
    </submittedName>
</protein>
<evidence type="ECO:0000313" key="1">
    <source>
        <dbReference type="EMBL" id="KAJ8666389.1"/>
    </source>
</evidence>
<sequence>MEGSHINELSGLGLSAAVHKILNPRIDDYRGNHCLAAVARNVLKIEDKEKKNILDHAVTKNPNRICCYRLSCHKSRRGTFNVEKDGDLNSDDIKIPNNGELLNVLCVGHDSGLNEKNPEKIINSIPTGKPSYYAYNVDLRKHYTGYLEKDELISKSHISVKMHSGVLDLPGINYSYFYISGVGAFGEIHVEDADLASFNLVYFNLPEGTQNRPSKLWLIVRDKQELIRLIQRLLHPPDTGTERSQKFKRDCLHVLHHKDIFLTVNFLRKYGIEFDLFFQYPGDLVYIKRGVFHQVVNLTPNFAEAINYADALWLEITKHLVYYNCFENATSYIKTNDSITVQARYRSEKLHHCSESSCKWSTKAKSRLIVHMKEAHSIRKPLPEWHCGVCNKTVKSHKASSHRRSASHRRKQSNYSLNISLLSLS</sequence>
<organism evidence="1 2">
    <name type="scientific">Eretmocerus hayati</name>
    <dbReference type="NCBI Taxonomy" id="131215"/>
    <lineage>
        <taxon>Eukaryota</taxon>
        <taxon>Metazoa</taxon>
        <taxon>Ecdysozoa</taxon>
        <taxon>Arthropoda</taxon>
        <taxon>Hexapoda</taxon>
        <taxon>Insecta</taxon>
        <taxon>Pterygota</taxon>
        <taxon>Neoptera</taxon>
        <taxon>Endopterygota</taxon>
        <taxon>Hymenoptera</taxon>
        <taxon>Apocrita</taxon>
        <taxon>Proctotrupomorpha</taxon>
        <taxon>Chalcidoidea</taxon>
        <taxon>Aphelinidae</taxon>
        <taxon>Aphelininae</taxon>
        <taxon>Eretmocerus</taxon>
    </lineage>
</organism>
<gene>
    <name evidence="1" type="ORF">QAD02_008051</name>
</gene>
<comment type="caution">
    <text evidence="1">The sequence shown here is derived from an EMBL/GenBank/DDBJ whole genome shotgun (WGS) entry which is preliminary data.</text>
</comment>